<comment type="caution">
    <text evidence="1">The sequence shown here is derived from an EMBL/GenBank/DDBJ whole genome shotgun (WGS) entry which is preliminary data.</text>
</comment>
<evidence type="ECO:0000313" key="2">
    <source>
        <dbReference type="Proteomes" id="UP001476798"/>
    </source>
</evidence>
<name>A0ABV0P6V9_9TELE</name>
<evidence type="ECO:0000313" key="1">
    <source>
        <dbReference type="EMBL" id="MEQ2179201.1"/>
    </source>
</evidence>
<organism evidence="1 2">
    <name type="scientific">Goodea atripinnis</name>
    <dbReference type="NCBI Taxonomy" id="208336"/>
    <lineage>
        <taxon>Eukaryota</taxon>
        <taxon>Metazoa</taxon>
        <taxon>Chordata</taxon>
        <taxon>Craniata</taxon>
        <taxon>Vertebrata</taxon>
        <taxon>Euteleostomi</taxon>
        <taxon>Actinopterygii</taxon>
        <taxon>Neopterygii</taxon>
        <taxon>Teleostei</taxon>
        <taxon>Neoteleostei</taxon>
        <taxon>Acanthomorphata</taxon>
        <taxon>Ovalentaria</taxon>
        <taxon>Atherinomorphae</taxon>
        <taxon>Cyprinodontiformes</taxon>
        <taxon>Goodeidae</taxon>
        <taxon>Goodea</taxon>
    </lineage>
</organism>
<dbReference type="Proteomes" id="UP001476798">
    <property type="component" value="Unassembled WGS sequence"/>
</dbReference>
<keyword evidence="2" id="KW-1185">Reference proteome</keyword>
<protein>
    <submittedName>
        <fullName evidence="1">Uncharacterized protein</fullName>
    </submittedName>
</protein>
<gene>
    <name evidence="1" type="ORF">GOODEAATRI_022164</name>
</gene>
<dbReference type="EMBL" id="JAHRIO010062208">
    <property type="protein sequence ID" value="MEQ2179201.1"/>
    <property type="molecule type" value="Genomic_DNA"/>
</dbReference>
<feature type="non-terminal residue" evidence="1">
    <location>
        <position position="1"/>
    </location>
</feature>
<accession>A0ABV0P6V9</accession>
<reference evidence="1 2" key="1">
    <citation type="submission" date="2021-06" db="EMBL/GenBank/DDBJ databases">
        <authorList>
            <person name="Palmer J.M."/>
        </authorList>
    </citation>
    <scope>NUCLEOTIDE SEQUENCE [LARGE SCALE GENOMIC DNA]</scope>
    <source>
        <strain evidence="1 2">GA_2019</strain>
        <tissue evidence="1">Muscle</tissue>
    </source>
</reference>
<sequence>LSFLEDKEKNFIIPNYTIMPAKVSPTLNDDLVAVQHQLTLQHINRDFEFLPTKEKILLLILKQWKWNGRLH</sequence>
<proteinExistence type="predicted"/>